<dbReference type="Pfam" id="PF00231">
    <property type="entry name" value="ATP-synt"/>
    <property type="match status" value="1"/>
</dbReference>
<dbReference type="PRINTS" id="PR00126">
    <property type="entry name" value="ATPASEGAMMA"/>
</dbReference>
<evidence type="ECO:0000256" key="5">
    <source>
        <dbReference type="ARBA" id="ARBA00022781"/>
    </source>
</evidence>
<comment type="subunit">
    <text evidence="10">F-type ATPases have 2 components, CF(1) - the catalytic core - and CF(0) - the membrane proton channel. CF(1) has five subunits: alpha(3), beta(3), gamma(1), delta(1), epsilon(1). CF(0) has three main subunits: a, b and c.</text>
</comment>
<dbReference type="GO" id="GO:0005886">
    <property type="term" value="C:plasma membrane"/>
    <property type="evidence" value="ECO:0007669"/>
    <property type="project" value="UniProtKB-SubCell"/>
</dbReference>
<dbReference type="Gene3D" id="1.10.287.80">
    <property type="entry name" value="ATP synthase, gamma subunit, helix hairpin domain"/>
    <property type="match status" value="1"/>
</dbReference>
<dbReference type="GO" id="GO:0005524">
    <property type="term" value="F:ATP binding"/>
    <property type="evidence" value="ECO:0007669"/>
    <property type="project" value="UniProtKB-UniRule"/>
</dbReference>
<dbReference type="CDD" id="cd12151">
    <property type="entry name" value="F1-ATPase_gamma"/>
    <property type="match status" value="1"/>
</dbReference>
<keyword evidence="10" id="KW-1003">Cell membrane</keyword>
<gene>
    <name evidence="10 11" type="primary">atpG</name>
    <name evidence="11" type="ORF">COU88_04490</name>
</gene>
<comment type="function">
    <text evidence="1 10">Produces ATP from ADP in the presence of a proton gradient across the membrane. The gamma chain is believed to be important in regulating ATPase activity and the flow of protons through the CF(0) complex.</text>
</comment>
<dbReference type="EMBL" id="PFED01000185">
    <property type="protein sequence ID" value="PJE62522.1"/>
    <property type="molecule type" value="Genomic_DNA"/>
</dbReference>
<organism evidence="11 12">
    <name type="scientific">Candidatus Roizmanbacteria bacterium CG10_big_fil_rev_8_21_14_0_10_39_6</name>
    <dbReference type="NCBI Taxonomy" id="1974853"/>
    <lineage>
        <taxon>Bacteria</taxon>
        <taxon>Candidatus Roizmaniibacteriota</taxon>
    </lineage>
</organism>
<reference evidence="12" key="1">
    <citation type="submission" date="2017-09" db="EMBL/GenBank/DDBJ databases">
        <title>Depth-based differentiation of microbial function through sediment-hosted aquifers and enrichment of novel symbionts in the deep terrestrial subsurface.</title>
        <authorList>
            <person name="Probst A.J."/>
            <person name="Ladd B."/>
            <person name="Jarett J.K."/>
            <person name="Geller-Mcgrath D.E."/>
            <person name="Sieber C.M.K."/>
            <person name="Emerson J.B."/>
            <person name="Anantharaman K."/>
            <person name="Thomas B.C."/>
            <person name="Malmstrom R."/>
            <person name="Stieglmeier M."/>
            <person name="Klingl A."/>
            <person name="Woyke T."/>
            <person name="Ryan C.M."/>
            <person name="Banfield J.F."/>
        </authorList>
    </citation>
    <scope>NUCLEOTIDE SEQUENCE [LARGE SCALE GENOMIC DNA]</scope>
</reference>
<dbReference type="InterPro" id="IPR000131">
    <property type="entry name" value="ATP_synth_F1_gsu"/>
</dbReference>
<dbReference type="GO" id="GO:0046933">
    <property type="term" value="F:proton-transporting ATP synthase activity, rotational mechanism"/>
    <property type="evidence" value="ECO:0007669"/>
    <property type="project" value="UniProtKB-UniRule"/>
</dbReference>
<evidence type="ECO:0000256" key="7">
    <source>
        <dbReference type="ARBA" id="ARBA00023136"/>
    </source>
</evidence>
<evidence type="ECO:0000256" key="8">
    <source>
        <dbReference type="ARBA" id="ARBA00023196"/>
    </source>
</evidence>
<evidence type="ECO:0000256" key="4">
    <source>
        <dbReference type="ARBA" id="ARBA00022448"/>
    </source>
</evidence>
<proteinExistence type="inferred from homology"/>
<comment type="subcellular location">
    <subcellularLocation>
        <location evidence="10">Cell membrane</location>
        <topology evidence="10">Peripheral membrane protein</topology>
    </subcellularLocation>
    <subcellularLocation>
        <location evidence="2">Membrane</location>
        <topology evidence="2">Peripheral membrane protein</topology>
    </subcellularLocation>
</comment>
<evidence type="ECO:0000256" key="3">
    <source>
        <dbReference type="ARBA" id="ARBA00007681"/>
    </source>
</evidence>
<keyword evidence="4 10" id="KW-0813">Transport</keyword>
<dbReference type="GO" id="GO:0045259">
    <property type="term" value="C:proton-transporting ATP synthase complex"/>
    <property type="evidence" value="ECO:0007669"/>
    <property type="project" value="UniProtKB-KW"/>
</dbReference>
<sequence length="286" mass="32330">MNLRQLKTKIRSIQNVGQITKAMQLVSAVKMKKAQQKAIAGKPYRDALKQTIANIAQSASLSANPLAIADKKAKRELVIIISSNKGLCGVFNYNLLKHIHAVVQNNTDNFDSIVVGQKAQQFLVRYGVSIIADFSRDIPFESNVSALFRMARKEFLLGRYARVSILYNRFISSLVYEPTREVLLPLSEVAVPANTPEKDEIRDYVIEPELNEVLESIFNFYIEYKIRGAIYESEASEHSARMIAMKNATDNAHELVHDMTLLRNSLRQERITNELLDMNTARLAVS</sequence>
<dbReference type="GO" id="GO:0042777">
    <property type="term" value="P:proton motive force-driven plasma membrane ATP synthesis"/>
    <property type="evidence" value="ECO:0007669"/>
    <property type="project" value="UniProtKB-UniRule"/>
</dbReference>
<dbReference type="HAMAP" id="MF_00815">
    <property type="entry name" value="ATP_synth_gamma_bact"/>
    <property type="match status" value="1"/>
</dbReference>
<evidence type="ECO:0000256" key="10">
    <source>
        <dbReference type="HAMAP-Rule" id="MF_00815"/>
    </source>
</evidence>
<dbReference type="Proteomes" id="UP000229554">
    <property type="component" value="Unassembled WGS sequence"/>
</dbReference>
<evidence type="ECO:0000256" key="1">
    <source>
        <dbReference type="ARBA" id="ARBA00003456"/>
    </source>
</evidence>
<protein>
    <recommendedName>
        <fullName evidence="10">ATP synthase gamma chain</fullName>
    </recommendedName>
    <alternativeName>
        <fullName evidence="10">ATP synthase F1 sector gamma subunit</fullName>
    </alternativeName>
    <alternativeName>
        <fullName evidence="10">F-ATPase gamma subunit</fullName>
    </alternativeName>
</protein>
<keyword evidence="8 10" id="KW-0139">CF(1)</keyword>
<dbReference type="PANTHER" id="PTHR11693:SF22">
    <property type="entry name" value="ATP SYNTHASE SUBUNIT GAMMA, MITOCHONDRIAL"/>
    <property type="match status" value="1"/>
</dbReference>
<comment type="similarity">
    <text evidence="3 10">Belongs to the ATPase gamma chain family.</text>
</comment>
<dbReference type="NCBIfam" id="TIGR01146">
    <property type="entry name" value="ATPsyn_F1gamma"/>
    <property type="match status" value="1"/>
</dbReference>
<evidence type="ECO:0000256" key="9">
    <source>
        <dbReference type="ARBA" id="ARBA00023310"/>
    </source>
</evidence>
<dbReference type="AlphaFoldDB" id="A0A2M8KRH3"/>
<dbReference type="PANTHER" id="PTHR11693">
    <property type="entry name" value="ATP SYNTHASE GAMMA CHAIN"/>
    <property type="match status" value="1"/>
</dbReference>
<keyword evidence="7 10" id="KW-0472">Membrane</keyword>
<evidence type="ECO:0000256" key="2">
    <source>
        <dbReference type="ARBA" id="ARBA00004170"/>
    </source>
</evidence>
<accession>A0A2M8KRH3</accession>
<dbReference type="SUPFAM" id="SSF52943">
    <property type="entry name" value="ATP synthase (F1-ATPase), gamma subunit"/>
    <property type="match status" value="1"/>
</dbReference>
<keyword evidence="5 10" id="KW-0375">Hydrogen ion transport</keyword>
<keyword evidence="9 10" id="KW-0066">ATP synthesis</keyword>
<comment type="caution">
    <text evidence="11">The sequence shown here is derived from an EMBL/GenBank/DDBJ whole genome shotgun (WGS) entry which is preliminary data.</text>
</comment>
<evidence type="ECO:0000256" key="6">
    <source>
        <dbReference type="ARBA" id="ARBA00023065"/>
    </source>
</evidence>
<evidence type="ECO:0000313" key="12">
    <source>
        <dbReference type="Proteomes" id="UP000229554"/>
    </source>
</evidence>
<dbReference type="Gene3D" id="3.40.1380.10">
    <property type="match status" value="1"/>
</dbReference>
<dbReference type="InterPro" id="IPR035968">
    <property type="entry name" value="ATP_synth_F1_ATPase_gsu"/>
</dbReference>
<keyword evidence="6 10" id="KW-0406">Ion transport</keyword>
<evidence type="ECO:0000313" key="11">
    <source>
        <dbReference type="EMBL" id="PJE62522.1"/>
    </source>
</evidence>
<name>A0A2M8KRH3_9BACT</name>